<feature type="domain" description="Reverse transcriptase" evidence="1">
    <location>
        <begin position="1"/>
        <end position="265"/>
    </location>
</feature>
<keyword evidence="2" id="KW-0695">RNA-directed DNA polymerase</keyword>
<evidence type="ECO:0000313" key="3">
    <source>
        <dbReference type="Proteomes" id="UP000321947"/>
    </source>
</evidence>
<organism evidence="2 3">
    <name type="scientific">Cucumis melo var. makuwa</name>
    <name type="common">Oriental melon</name>
    <dbReference type="NCBI Taxonomy" id="1194695"/>
    <lineage>
        <taxon>Eukaryota</taxon>
        <taxon>Viridiplantae</taxon>
        <taxon>Streptophyta</taxon>
        <taxon>Embryophyta</taxon>
        <taxon>Tracheophyta</taxon>
        <taxon>Spermatophyta</taxon>
        <taxon>Magnoliopsida</taxon>
        <taxon>eudicotyledons</taxon>
        <taxon>Gunneridae</taxon>
        <taxon>Pentapetalae</taxon>
        <taxon>rosids</taxon>
        <taxon>fabids</taxon>
        <taxon>Cucurbitales</taxon>
        <taxon>Cucurbitaceae</taxon>
        <taxon>Benincaseae</taxon>
        <taxon>Cucumis</taxon>
    </lineage>
</organism>
<evidence type="ECO:0000313" key="2">
    <source>
        <dbReference type="EMBL" id="TYJ98355.1"/>
    </source>
</evidence>
<dbReference type="PANTHER" id="PTHR31635:SF196">
    <property type="entry name" value="REVERSE TRANSCRIPTASE DOMAIN-CONTAINING PROTEIN-RELATED"/>
    <property type="match status" value="1"/>
</dbReference>
<keyword evidence="2" id="KW-0548">Nucleotidyltransferase</keyword>
<protein>
    <submittedName>
        <fullName evidence="2">Reverse transcriptase</fullName>
    </submittedName>
</protein>
<dbReference type="AlphaFoldDB" id="A0A5D3BJ09"/>
<accession>A0A5D3BJ09</accession>
<dbReference type="GO" id="GO:0003964">
    <property type="term" value="F:RNA-directed DNA polymerase activity"/>
    <property type="evidence" value="ECO:0007669"/>
    <property type="project" value="UniProtKB-KW"/>
</dbReference>
<dbReference type="PANTHER" id="PTHR31635">
    <property type="entry name" value="REVERSE TRANSCRIPTASE DOMAIN-CONTAINING PROTEIN-RELATED"/>
    <property type="match status" value="1"/>
</dbReference>
<keyword evidence="2" id="KW-0808">Transferase</keyword>
<comment type="caution">
    <text evidence="2">The sequence shown here is derived from an EMBL/GenBank/DDBJ whole genome shotgun (WGS) entry which is preliminary data.</text>
</comment>
<dbReference type="InterPro" id="IPR000477">
    <property type="entry name" value="RT_dom"/>
</dbReference>
<gene>
    <name evidence="2" type="ORF">E5676_scaffold232G00880</name>
</gene>
<name>A0A5D3BJ09_CUCMM</name>
<dbReference type="EMBL" id="SSTD01018108">
    <property type="protein sequence ID" value="TYJ98355.1"/>
    <property type="molecule type" value="Genomic_DNA"/>
</dbReference>
<proteinExistence type="predicted"/>
<reference evidence="2 3" key="1">
    <citation type="submission" date="2019-08" db="EMBL/GenBank/DDBJ databases">
        <title>Draft genome sequences of two oriental melons (Cucumis melo L. var makuwa).</title>
        <authorList>
            <person name="Kwon S.-Y."/>
        </authorList>
    </citation>
    <scope>NUCLEOTIDE SEQUENCE [LARGE SCALE GENOMIC DNA]</scope>
    <source>
        <strain evidence="3">cv. Chang Bougi</strain>
        <tissue evidence="2">Leaf</tissue>
    </source>
</reference>
<dbReference type="Pfam" id="PF00078">
    <property type="entry name" value="RVT_1"/>
    <property type="match status" value="1"/>
</dbReference>
<dbReference type="SUPFAM" id="SSF56672">
    <property type="entry name" value="DNA/RNA polymerases"/>
    <property type="match status" value="1"/>
</dbReference>
<evidence type="ECO:0000259" key="1">
    <source>
        <dbReference type="PROSITE" id="PS50878"/>
    </source>
</evidence>
<dbReference type="Proteomes" id="UP000321947">
    <property type="component" value="Unassembled WGS sequence"/>
</dbReference>
<dbReference type="InterPro" id="IPR043502">
    <property type="entry name" value="DNA/RNA_pol_sf"/>
</dbReference>
<sequence>MTNTLHSKRLALKCDLGNIDLKHSQLWAQRARKNLLKEGDENTTYFHKICTINQRKSLISEIEDSNGSKFVTTQAIVDAFILHYQNLYKDVFNNRLWISNLRRNPINPKHHNVLHAKFSEVEIRKAIESFNNGKAPGPNGFPRVSKAKGFILKLDIEKAFDTVNWGFIDYMLKMKGYPQRLKPTRGIHQGDPISPFLFVLAIDYLSRLLNFLEERSSIKGVEFNSTYRLNHVLFADDILIFIEDNNKYLENLEIAIKLFELASGL</sequence>
<dbReference type="PROSITE" id="PS50878">
    <property type="entry name" value="RT_POL"/>
    <property type="match status" value="1"/>
</dbReference>